<evidence type="ECO:0000313" key="2">
    <source>
        <dbReference type="Proteomes" id="UP000812287"/>
    </source>
</evidence>
<dbReference type="GeneID" id="66101328"/>
<dbReference type="OrthoDB" id="2869895at2759"/>
<evidence type="ECO:0000313" key="1">
    <source>
        <dbReference type="EMBL" id="KAG7448107.1"/>
    </source>
</evidence>
<reference evidence="1" key="1">
    <citation type="submission" date="2020-11" db="EMBL/GenBank/DDBJ databases">
        <title>Adaptations for nitrogen fixation in a non-lichenized fungal sporocarp promotes dispersal by wood-feeding termites.</title>
        <authorList>
            <consortium name="DOE Joint Genome Institute"/>
            <person name="Koch R.A."/>
            <person name="Yoon G."/>
            <person name="Arayal U."/>
            <person name="Lail K."/>
            <person name="Amirebrahimi M."/>
            <person name="Labutti K."/>
            <person name="Lipzen A."/>
            <person name="Riley R."/>
            <person name="Barry K."/>
            <person name="Henrissat B."/>
            <person name="Grigoriev I.V."/>
            <person name="Herr J.R."/>
            <person name="Aime M.C."/>
        </authorList>
    </citation>
    <scope>NUCLEOTIDE SEQUENCE</scope>
    <source>
        <strain evidence="1">MCA 3950</strain>
    </source>
</reference>
<organism evidence="1 2">
    <name type="scientific">Guyanagaster necrorhizus</name>
    <dbReference type="NCBI Taxonomy" id="856835"/>
    <lineage>
        <taxon>Eukaryota</taxon>
        <taxon>Fungi</taxon>
        <taxon>Dikarya</taxon>
        <taxon>Basidiomycota</taxon>
        <taxon>Agaricomycotina</taxon>
        <taxon>Agaricomycetes</taxon>
        <taxon>Agaricomycetidae</taxon>
        <taxon>Agaricales</taxon>
        <taxon>Marasmiineae</taxon>
        <taxon>Physalacriaceae</taxon>
        <taxon>Guyanagaster</taxon>
    </lineage>
</organism>
<dbReference type="EMBL" id="MU250530">
    <property type="protein sequence ID" value="KAG7448107.1"/>
    <property type="molecule type" value="Genomic_DNA"/>
</dbReference>
<gene>
    <name evidence="1" type="ORF">BT62DRAFT_1074615</name>
</gene>
<dbReference type="Proteomes" id="UP000812287">
    <property type="component" value="Unassembled WGS sequence"/>
</dbReference>
<accession>A0A9P7VX03</accession>
<sequence length="241" mass="26713">MEGVLRFEALDGTNNVHLSALIPMPLVESLAIQCDKSRKFTQDAVILRNLRNLDITERFSIDYGRGSATQVMRDAEMPVPEALRMSLVPTAGPDCQDFGRFLRSLILLENLIIGADDIPSAFFKGLVYSQRGNKGTNVLPRLQRIDLHRSTLEDNDEALGGLVALIWPRRTGSAGRTTGTPRRAKRISTPGVPCVLLQEVCLEAPLVIEHDQILLNQWKELCEKGLSVVYGNAEAVDQESY</sequence>
<proteinExistence type="predicted"/>
<name>A0A9P7VX03_9AGAR</name>
<keyword evidence="2" id="KW-1185">Reference proteome</keyword>
<dbReference type="AlphaFoldDB" id="A0A9P7VX03"/>
<dbReference type="RefSeq" id="XP_043041607.1">
    <property type="nucleotide sequence ID" value="XM_043179034.1"/>
</dbReference>
<protein>
    <submittedName>
        <fullName evidence="1">Uncharacterized protein</fullName>
    </submittedName>
</protein>
<comment type="caution">
    <text evidence="1">The sequence shown here is derived from an EMBL/GenBank/DDBJ whole genome shotgun (WGS) entry which is preliminary data.</text>
</comment>